<name>A0A3E0JXG0_9BACI</name>
<comment type="caution">
    <text evidence="1">The sequence shown here is derived from an EMBL/GenBank/DDBJ whole genome shotgun (WGS) entry which is preliminary data.</text>
</comment>
<dbReference type="EMBL" id="QEWE01000035">
    <property type="protein sequence ID" value="REJ24847.1"/>
    <property type="molecule type" value="Genomic_DNA"/>
</dbReference>
<sequence length="75" mass="8747">SPFRTAAGATVGLHRHFDVKVNRMFTDFHFVDFHIFQTGEKYVTIQWTRGSFLCWLTKSSIKEIGAHVSYFLNCF</sequence>
<evidence type="ECO:0000313" key="1">
    <source>
        <dbReference type="EMBL" id="REJ24847.1"/>
    </source>
</evidence>
<reference evidence="1 2" key="1">
    <citation type="submission" date="2018-03" db="EMBL/GenBank/DDBJ databases">
        <authorList>
            <person name="Keele B.F."/>
        </authorList>
    </citation>
    <scope>NUCLEOTIDE SEQUENCE [LARGE SCALE GENOMIC DNA]</scope>
    <source>
        <strain evidence="1">ZCTH4_d</strain>
    </source>
</reference>
<organism evidence="1 2">
    <name type="scientific">Caldibacillus debilis</name>
    <dbReference type="NCBI Taxonomy" id="301148"/>
    <lineage>
        <taxon>Bacteria</taxon>
        <taxon>Bacillati</taxon>
        <taxon>Bacillota</taxon>
        <taxon>Bacilli</taxon>
        <taxon>Bacillales</taxon>
        <taxon>Bacillaceae</taxon>
        <taxon>Caldibacillus</taxon>
    </lineage>
</organism>
<feature type="non-terminal residue" evidence="1">
    <location>
        <position position="1"/>
    </location>
</feature>
<gene>
    <name evidence="1" type="ORF">C6P37_15315</name>
</gene>
<evidence type="ECO:0000313" key="2">
    <source>
        <dbReference type="Proteomes" id="UP000257014"/>
    </source>
</evidence>
<accession>A0A3E0JXG0</accession>
<dbReference type="AlphaFoldDB" id="A0A3E0JXG0"/>
<protein>
    <submittedName>
        <fullName evidence="1">Uncharacterized protein</fullName>
    </submittedName>
</protein>
<proteinExistence type="predicted"/>
<dbReference type="Proteomes" id="UP000257014">
    <property type="component" value="Unassembled WGS sequence"/>
</dbReference>